<dbReference type="EMBL" id="JAINZZ010000002">
    <property type="protein sequence ID" value="MBY8876448.1"/>
    <property type="molecule type" value="Genomic_DNA"/>
</dbReference>
<name>A0ABS7Q020_9ACTN</name>
<keyword evidence="2" id="KW-1185">Reference proteome</keyword>
<evidence type="ECO:0000313" key="2">
    <source>
        <dbReference type="Proteomes" id="UP000778578"/>
    </source>
</evidence>
<comment type="caution">
    <text evidence="1">The sequence shown here is derived from an EMBL/GenBank/DDBJ whole genome shotgun (WGS) entry which is preliminary data.</text>
</comment>
<proteinExistence type="predicted"/>
<dbReference type="Proteomes" id="UP000778578">
    <property type="component" value="Unassembled WGS sequence"/>
</dbReference>
<sequence>MRDRVWYAAYGSNTHRARLACYLEGGRPAGALRVYPGARDPAPPLRSAAVELTGVVYFATHSPVWGGGRAFYDPDAGGRALARAHLITAQQFSDIAAQEMYGEPGVDLDLAEVLATGRCVLGPGRYQTLVRAGFLDGHPLLTLTAPWSLRDLPWTAPSAAYLRHLSAGLREAGAWDDAVIARYLAACPGAAGHWTAEGGVLGPAGA</sequence>
<dbReference type="Gene3D" id="3.10.490.10">
    <property type="entry name" value="Gamma-glutamyl cyclotransferase-like"/>
    <property type="match status" value="1"/>
</dbReference>
<evidence type="ECO:0000313" key="1">
    <source>
        <dbReference type="EMBL" id="MBY8876448.1"/>
    </source>
</evidence>
<accession>A0ABS7Q020</accession>
<organism evidence="1 2">
    <name type="scientific">Actinacidiphila acidipaludis</name>
    <dbReference type="NCBI Taxonomy" id="2873382"/>
    <lineage>
        <taxon>Bacteria</taxon>
        <taxon>Bacillati</taxon>
        <taxon>Actinomycetota</taxon>
        <taxon>Actinomycetes</taxon>
        <taxon>Kitasatosporales</taxon>
        <taxon>Streptomycetaceae</taxon>
        <taxon>Actinacidiphila</taxon>
    </lineage>
</organism>
<protein>
    <submittedName>
        <fullName evidence="1">Histone deacetylase</fullName>
    </submittedName>
</protein>
<reference evidence="1 2" key="1">
    <citation type="submission" date="2021-08" db="EMBL/GenBank/DDBJ databases">
        <title>WGS of actinomycetes from Thailand.</title>
        <authorList>
            <person name="Thawai C."/>
        </authorList>
    </citation>
    <scope>NUCLEOTIDE SEQUENCE [LARGE SCALE GENOMIC DNA]</scope>
    <source>
        <strain evidence="1 2">PLK6-54</strain>
    </source>
</reference>
<gene>
    <name evidence="1" type="ORF">K7862_02185</name>
</gene>